<comment type="pathway">
    <text evidence="2 16">Porphyrin-containing compound metabolism; protoporphyrin-IX biosynthesis; 5-aminolevulinate from glycine: step 1/1.</text>
</comment>
<evidence type="ECO:0000256" key="2">
    <source>
        <dbReference type="ARBA" id="ARBA00005029"/>
    </source>
</evidence>
<dbReference type="RefSeq" id="WP_045799255.1">
    <property type="nucleotide sequence ID" value="NZ_LAOI01000001.1"/>
</dbReference>
<dbReference type="NCBIfam" id="TIGR01821">
    <property type="entry name" value="5aminolev_synth"/>
    <property type="match status" value="1"/>
</dbReference>
<comment type="subunit">
    <text evidence="4">Homodimer.</text>
</comment>
<dbReference type="GO" id="GO:0003870">
    <property type="term" value="F:5-aminolevulinate synthase activity"/>
    <property type="evidence" value="ECO:0007669"/>
    <property type="project" value="UniProtKB-EC"/>
</dbReference>
<evidence type="ECO:0000313" key="18">
    <source>
        <dbReference type="EMBL" id="KJV89682.1"/>
    </source>
</evidence>
<comment type="catalytic activity">
    <reaction evidence="14 16">
        <text>succinyl-CoA + glycine + H(+) = 5-aminolevulinate + CO2 + CoA</text>
        <dbReference type="Rhea" id="RHEA:12921"/>
        <dbReference type="ChEBI" id="CHEBI:15378"/>
        <dbReference type="ChEBI" id="CHEBI:16526"/>
        <dbReference type="ChEBI" id="CHEBI:57287"/>
        <dbReference type="ChEBI" id="CHEBI:57292"/>
        <dbReference type="ChEBI" id="CHEBI:57305"/>
        <dbReference type="ChEBI" id="CHEBI:356416"/>
        <dbReference type="EC" id="2.3.1.37"/>
    </reaction>
</comment>
<evidence type="ECO:0000256" key="10">
    <source>
        <dbReference type="ARBA" id="ARBA00023315"/>
    </source>
</evidence>
<keyword evidence="19" id="KW-1185">Reference proteome</keyword>
<protein>
    <recommendedName>
        <fullName evidence="6 16">5-aminolevulinate synthase</fullName>
        <ecNumber evidence="5 16">2.3.1.37</ecNumber>
    </recommendedName>
    <alternativeName>
        <fullName evidence="11 16">5-aminolevulinic acid synthase</fullName>
    </alternativeName>
    <alternativeName>
        <fullName evidence="12 16">Delta-ALA synthase</fullName>
    </alternativeName>
    <alternativeName>
        <fullName evidence="13 16">Delta-aminolevulinate synthase</fullName>
    </alternativeName>
</protein>
<evidence type="ECO:0000259" key="17">
    <source>
        <dbReference type="Pfam" id="PF00155"/>
    </source>
</evidence>
<keyword evidence="8 15" id="KW-0663">Pyridoxal phosphate</keyword>
<evidence type="ECO:0000256" key="13">
    <source>
        <dbReference type="ARBA" id="ARBA00032773"/>
    </source>
</evidence>
<dbReference type="InterPro" id="IPR004839">
    <property type="entry name" value="Aminotransferase_I/II_large"/>
</dbReference>
<evidence type="ECO:0000256" key="6">
    <source>
        <dbReference type="ARBA" id="ARBA00017999"/>
    </source>
</evidence>
<proteinExistence type="inferred from homology"/>
<dbReference type="InterPro" id="IPR050087">
    <property type="entry name" value="AON_synthase_class-II"/>
</dbReference>
<sequence>MSYYDTIFSDHIDKIKSEGRYREFKALKRQADNFPFAMCDDKQIVMWCINDYLGMSKHPKVVQASIDAVLKYGVGSGGTRNIGGNNVAILELEQELASLHNKEASLVFTSGFVANDTTLATLAKIMPNIVFFSDELNHASIIAGITGSKAEKHIYRHLDVKHLEELLQSVDINRPKIIVFESAYSMDGFFSPVKDIINLAKKYNALTFIDEVHTVGLYGKTGAGIAELLDCSDEIDIIQGTLAKAYGTIGGYITANHSLIDAIRLSASGFIFTTSLPPVISTAATHSIRHLKESNQERKTHQQVFSKLKSSFDRFNIPYLKNESHIVPIIIGDPIKASKASNMLLNEYSIYVQHINFPTVPRGTERLRIIPTPAHTDEMINDLSIALVQIFAALNIELSSTKELNDEIYLNLIA</sequence>
<dbReference type="PATRIC" id="fig|1359193.3.peg.646"/>
<dbReference type="Gene3D" id="3.40.640.10">
    <property type="entry name" value="Type I PLP-dependent aspartate aminotransferase-like (Major domain)"/>
    <property type="match status" value="1"/>
</dbReference>
<dbReference type="InterPro" id="IPR010961">
    <property type="entry name" value="4pyrrol_synth_NH2levulA_synth"/>
</dbReference>
<feature type="domain" description="Aminotransferase class I/classII large" evidence="17">
    <location>
        <begin position="43"/>
        <end position="383"/>
    </location>
</feature>
<evidence type="ECO:0000313" key="19">
    <source>
        <dbReference type="Proteomes" id="UP000033661"/>
    </source>
</evidence>
<organism evidence="18 19">
    <name type="scientific">Rickettsia bellii str. RML An4</name>
    <dbReference type="NCBI Taxonomy" id="1359193"/>
    <lineage>
        <taxon>Bacteria</taxon>
        <taxon>Pseudomonadati</taxon>
        <taxon>Pseudomonadota</taxon>
        <taxon>Alphaproteobacteria</taxon>
        <taxon>Rickettsiales</taxon>
        <taxon>Rickettsiaceae</taxon>
        <taxon>Rickettsieae</taxon>
        <taxon>Rickettsia</taxon>
        <taxon>belli group</taxon>
    </lineage>
</organism>
<dbReference type="Pfam" id="PF00155">
    <property type="entry name" value="Aminotran_1_2"/>
    <property type="match status" value="1"/>
</dbReference>
<keyword evidence="10 16" id="KW-0012">Acyltransferase</keyword>
<dbReference type="GO" id="GO:0006782">
    <property type="term" value="P:protoporphyrinogen IX biosynthetic process"/>
    <property type="evidence" value="ECO:0007669"/>
    <property type="project" value="UniProtKB-UniRule"/>
</dbReference>
<evidence type="ECO:0000256" key="3">
    <source>
        <dbReference type="ARBA" id="ARBA00008392"/>
    </source>
</evidence>
<accession>A0A0F3QBQ6</accession>
<dbReference type="EC" id="2.3.1.37" evidence="5 16"/>
<keyword evidence="9 16" id="KW-0350">Heme biosynthesis</keyword>
<reference evidence="18 19" key="1">
    <citation type="submission" date="2015-02" db="EMBL/GenBank/DDBJ databases">
        <title>Genome Sequencing of Rickettsiales.</title>
        <authorList>
            <person name="Daugherty S.C."/>
            <person name="Su Q."/>
            <person name="Abolude K."/>
            <person name="Beier-Sexton M."/>
            <person name="Carlyon J.A."/>
            <person name="Carter R."/>
            <person name="Day N.P."/>
            <person name="Dumler S.J."/>
            <person name="Dyachenko V."/>
            <person name="Godinez A."/>
            <person name="Kurtti T.J."/>
            <person name="Lichay M."/>
            <person name="Mullins K.E."/>
            <person name="Ott S."/>
            <person name="Pappas-Brown V."/>
            <person name="Paris D.H."/>
            <person name="Patel P."/>
            <person name="Richards A.L."/>
            <person name="Sadzewicz L."/>
            <person name="Sears K."/>
            <person name="Seidman D."/>
            <person name="Sengamalay N."/>
            <person name="Stenos J."/>
            <person name="Tallon L.J."/>
            <person name="Vincent G."/>
            <person name="Fraser C.M."/>
            <person name="Munderloh U."/>
            <person name="Dunning-Hotopp J.C."/>
        </authorList>
    </citation>
    <scope>NUCLEOTIDE SEQUENCE [LARGE SCALE GENOMIC DNA]</scope>
    <source>
        <strain evidence="18 19">RML An4</strain>
    </source>
</reference>
<dbReference type="CDD" id="cd06454">
    <property type="entry name" value="KBL_like"/>
    <property type="match status" value="1"/>
</dbReference>
<dbReference type="PROSITE" id="PS00599">
    <property type="entry name" value="AA_TRANSFER_CLASS_2"/>
    <property type="match status" value="1"/>
</dbReference>
<evidence type="ECO:0000256" key="11">
    <source>
        <dbReference type="ARBA" id="ARBA00031691"/>
    </source>
</evidence>
<evidence type="ECO:0000256" key="4">
    <source>
        <dbReference type="ARBA" id="ARBA00011738"/>
    </source>
</evidence>
<dbReference type="PANTHER" id="PTHR13693">
    <property type="entry name" value="CLASS II AMINOTRANSFERASE/8-AMINO-7-OXONONANOATE SYNTHASE"/>
    <property type="match status" value="1"/>
</dbReference>
<evidence type="ECO:0000256" key="16">
    <source>
        <dbReference type="RuleBase" id="RU910713"/>
    </source>
</evidence>
<comment type="similarity">
    <text evidence="3 15">Belongs to the class-II pyridoxal-phosphate-dependent aminotransferase family.</text>
</comment>
<evidence type="ECO:0000256" key="12">
    <source>
        <dbReference type="ARBA" id="ARBA00031945"/>
    </source>
</evidence>
<dbReference type="EMBL" id="LAOI01000001">
    <property type="protein sequence ID" value="KJV89682.1"/>
    <property type="molecule type" value="Genomic_DNA"/>
</dbReference>
<gene>
    <name evidence="18" type="primary">hemA</name>
    <name evidence="18" type="ORF">RBEAN4_0663</name>
</gene>
<dbReference type="PANTHER" id="PTHR13693:SF102">
    <property type="entry name" value="2-AMINO-3-KETOBUTYRATE COENZYME A LIGASE, MITOCHONDRIAL"/>
    <property type="match status" value="1"/>
</dbReference>
<dbReference type="AlphaFoldDB" id="A0A0F3QBQ6"/>
<dbReference type="InterPro" id="IPR015422">
    <property type="entry name" value="PyrdxlP-dep_Trfase_small"/>
</dbReference>
<name>A0A0F3QBQ6_RICBE</name>
<dbReference type="UniPathway" id="UPA00251">
    <property type="reaction ID" value="UER00375"/>
</dbReference>
<evidence type="ECO:0000256" key="7">
    <source>
        <dbReference type="ARBA" id="ARBA00022679"/>
    </source>
</evidence>
<evidence type="ECO:0000256" key="9">
    <source>
        <dbReference type="ARBA" id="ARBA00023133"/>
    </source>
</evidence>
<comment type="caution">
    <text evidence="18">The sequence shown here is derived from an EMBL/GenBank/DDBJ whole genome shotgun (WGS) entry which is preliminary data.</text>
</comment>
<evidence type="ECO:0000256" key="14">
    <source>
        <dbReference type="ARBA" id="ARBA00047654"/>
    </source>
</evidence>
<evidence type="ECO:0000256" key="15">
    <source>
        <dbReference type="RuleBase" id="RU003693"/>
    </source>
</evidence>
<dbReference type="FunFam" id="3.40.640.10:FF:000006">
    <property type="entry name" value="5-aminolevulinate synthase, mitochondrial"/>
    <property type="match status" value="1"/>
</dbReference>
<dbReference type="Proteomes" id="UP000033661">
    <property type="component" value="Unassembled WGS sequence"/>
</dbReference>
<dbReference type="InterPro" id="IPR015424">
    <property type="entry name" value="PyrdxlP-dep_Trfase"/>
</dbReference>
<keyword evidence="7 16" id="KW-0808">Transferase</keyword>
<evidence type="ECO:0000256" key="5">
    <source>
        <dbReference type="ARBA" id="ARBA00013257"/>
    </source>
</evidence>
<dbReference type="InterPro" id="IPR015421">
    <property type="entry name" value="PyrdxlP-dep_Trfase_major"/>
</dbReference>
<dbReference type="SUPFAM" id="SSF53383">
    <property type="entry name" value="PLP-dependent transferases"/>
    <property type="match status" value="1"/>
</dbReference>
<dbReference type="InterPro" id="IPR001917">
    <property type="entry name" value="Aminotrans_II_pyridoxalP_BS"/>
</dbReference>
<evidence type="ECO:0000256" key="8">
    <source>
        <dbReference type="ARBA" id="ARBA00022898"/>
    </source>
</evidence>
<comment type="cofactor">
    <cofactor evidence="1 15">
        <name>pyridoxal 5'-phosphate</name>
        <dbReference type="ChEBI" id="CHEBI:597326"/>
    </cofactor>
</comment>
<dbReference type="GO" id="GO:0030170">
    <property type="term" value="F:pyridoxal phosphate binding"/>
    <property type="evidence" value="ECO:0007669"/>
    <property type="project" value="UniProtKB-UniRule"/>
</dbReference>
<evidence type="ECO:0000256" key="1">
    <source>
        <dbReference type="ARBA" id="ARBA00001933"/>
    </source>
</evidence>
<dbReference type="Gene3D" id="3.90.1150.10">
    <property type="entry name" value="Aspartate Aminotransferase, domain 1"/>
    <property type="match status" value="1"/>
</dbReference>